<dbReference type="InterPro" id="IPR014722">
    <property type="entry name" value="Rib_uL2_dom2"/>
</dbReference>
<gene>
    <name evidence="3" type="ORF">DFP94_11821</name>
</gene>
<organism evidence="3 4">
    <name type="scientific">Fontibacillus phaseoli</name>
    <dbReference type="NCBI Taxonomy" id="1416533"/>
    <lineage>
        <taxon>Bacteria</taxon>
        <taxon>Bacillati</taxon>
        <taxon>Bacillota</taxon>
        <taxon>Bacilli</taxon>
        <taxon>Bacillales</taxon>
        <taxon>Paenibacillaceae</taxon>
        <taxon>Fontibacillus</taxon>
    </lineage>
</organism>
<protein>
    <submittedName>
        <fullName evidence="3">Ribosomal protein L14E/L6E/L27E</fullName>
    </submittedName>
</protein>
<dbReference type="Proteomes" id="UP000253090">
    <property type="component" value="Unassembled WGS sequence"/>
</dbReference>
<keyword evidence="2" id="KW-0687">Ribonucleoprotein</keyword>
<dbReference type="OrthoDB" id="5244at2"/>
<proteinExistence type="predicted"/>
<keyword evidence="1 3" id="KW-0689">Ribosomal protein</keyword>
<accession>A0A369AXF6</accession>
<reference evidence="3 4" key="1">
    <citation type="submission" date="2018-07" db="EMBL/GenBank/DDBJ databases">
        <title>Genomic Encyclopedia of Type Strains, Phase III (KMG-III): the genomes of soil and plant-associated and newly described type strains.</title>
        <authorList>
            <person name="Whitman W."/>
        </authorList>
    </citation>
    <scope>NUCLEOTIDE SEQUENCE [LARGE SCALE GENOMIC DNA]</scope>
    <source>
        <strain evidence="3 4">CECT 8333</strain>
    </source>
</reference>
<name>A0A369AXF6_9BACL</name>
<evidence type="ECO:0000256" key="2">
    <source>
        <dbReference type="ARBA" id="ARBA00023274"/>
    </source>
</evidence>
<dbReference type="SUPFAM" id="SSF50104">
    <property type="entry name" value="Translation proteins SH3-like domain"/>
    <property type="match status" value="1"/>
</dbReference>
<comment type="caution">
    <text evidence="3">The sequence shown here is derived from an EMBL/GenBank/DDBJ whole genome shotgun (WGS) entry which is preliminary data.</text>
</comment>
<evidence type="ECO:0000313" key="3">
    <source>
        <dbReference type="EMBL" id="RCX13969.1"/>
    </source>
</evidence>
<evidence type="ECO:0000256" key="1">
    <source>
        <dbReference type="ARBA" id="ARBA00022980"/>
    </source>
</evidence>
<dbReference type="RefSeq" id="WP_114498955.1">
    <property type="nucleotide sequence ID" value="NZ_QPJW01000018.1"/>
</dbReference>
<evidence type="ECO:0000313" key="4">
    <source>
        <dbReference type="Proteomes" id="UP000253090"/>
    </source>
</evidence>
<dbReference type="GO" id="GO:0005840">
    <property type="term" value="C:ribosome"/>
    <property type="evidence" value="ECO:0007669"/>
    <property type="project" value="UniProtKB-KW"/>
</dbReference>
<dbReference type="Gene3D" id="2.30.30.30">
    <property type="match status" value="1"/>
</dbReference>
<dbReference type="InterPro" id="IPR008991">
    <property type="entry name" value="Translation_prot_SH3-like_sf"/>
</dbReference>
<dbReference type="AlphaFoldDB" id="A0A369AXF6"/>
<keyword evidence="4" id="KW-1185">Reference proteome</keyword>
<dbReference type="CDD" id="cd06088">
    <property type="entry name" value="KOW_RPL14"/>
    <property type="match status" value="1"/>
</dbReference>
<dbReference type="GO" id="GO:1990904">
    <property type="term" value="C:ribonucleoprotein complex"/>
    <property type="evidence" value="ECO:0007669"/>
    <property type="project" value="UniProtKB-KW"/>
</dbReference>
<dbReference type="InterPro" id="IPR041985">
    <property type="entry name" value="Ribosomal_eL14_KOW"/>
</dbReference>
<sequence>MKVKHPAEPQVGQIVKALKGRDAGAAYVIIGIVDDRFVLIADGDKRKFDQPKRKNIQHLELQSMISSEVVHSLQESGRVTNGKLRYAVNVYMESANSNAEEKGE</sequence>
<dbReference type="EMBL" id="QPJW01000018">
    <property type="protein sequence ID" value="RCX13969.1"/>
    <property type="molecule type" value="Genomic_DNA"/>
</dbReference>